<proteinExistence type="inferred from homology"/>
<keyword evidence="2" id="KW-0560">Oxidoreductase</keyword>
<dbReference type="NCBIfam" id="NF005559">
    <property type="entry name" value="PRK07231.1"/>
    <property type="match status" value="1"/>
</dbReference>
<dbReference type="PANTHER" id="PTHR42760:SF133">
    <property type="entry name" value="3-OXOACYL-[ACYL-CARRIER-PROTEIN] REDUCTASE"/>
    <property type="match status" value="1"/>
</dbReference>
<evidence type="ECO:0000313" key="5">
    <source>
        <dbReference type="Proteomes" id="UP001143463"/>
    </source>
</evidence>
<reference evidence="4" key="1">
    <citation type="journal article" date="2014" name="Int. J. Syst. Evol. Microbiol.">
        <title>Complete genome sequence of Corynebacterium casei LMG S-19264T (=DSM 44701T), isolated from a smear-ripened cheese.</title>
        <authorList>
            <consortium name="US DOE Joint Genome Institute (JGI-PGF)"/>
            <person name="Walter F."/>
            <person name="Albersmeier A."/>
            <person name="Kalinowski J."/>
            <person name="Ruckert C."/>
        </authorList>
    </citation>
    <scope>NUCLEOTIDE SEQUENCE</scope>
    <source>
        <strain evidence="4">VKM Ac-1069</strain>
    </source>
</reference>
<dbReference type="FunFam" id="3.40.50.720:FF:000084">
    <property type="entry name" value="Short-chain dehydrogenase reductase"/>
    <property type="match status" value="1"/>
</dbReference>
<accession>A0A9W6L6D0</accession>
<dbReference type="GO" id="GO:0016616">
    <property type="term" value="F:oxidoreductase activity, acting on the CH-OH group of donors, NAD or NADP as acceptor"/>
    <property type="evidence" value="ECO:0007669"/>
    <property type="project" value="TreeGrafter"/>
</dbReference>
<evidence type="ECO:0000256" key="2">
    <source>
        <dbReference type="ARBA" id="ARBA00023002"/>
    </source>
</evidence>
<dbReference type="RefSeq" id="WP_037050604.1">
    <property type="nucleotide sequence ID" value="NZ_BAAAUZ010000032.1"/>
</dbReference>
<evidence type="ECO:0000256" key="1">
    <source>
        <dbReference type="ARBA" id="ARBA00006484"/>
    </source>
</evidence>
<comment type="similarity">
    <text evidence="1">Belongs to the short-chain dehydrogenases/reductases (SDR) family.</text>
</comment>
<dbReference type="InterPro" id="IPR057326">
    <property type="entry name" value="KR_dom"/>
</dbReference>
<name>A0A9W6L6D0_9PSEU</name>
<dbReference type="GO" id="GO:0006633">
    <property type="term" value="P:fatty acid biosynthetic process"/>
    <property type="evidence" value="ECO:0007669"/>
    <property type="project" value="TreeGrafter"/>
</dbReference>
<dbReference type="SMART" id="SM00822">
    <property type="entry name" value="PKS_KR"/>
    <property type="match status" value="1"/>
</dbReference>
<comment type="caution">
    <text evidence="4">The sequence shown here is derived from an EMBL/GenBank/DDBJ whole genome shotgun (WGS) entry which is preliminary data.</text>
</comment>
<protein>
    <submittedName>
        <fullName evidence="4">3-oxoacyl-ACP reductase</fullName>
    </submittedName>
</protein>
<dbReference type="PANTHER" id="PTHR42760">
    <property type="entry name" value="SHORT-CHAIN DEHYDROGENASES/REDUCTASES FAMILY MEMBER"/>
    <property type="match status" value="1"/>
</dbReference>
<dbReference type="Pfam" id="PF13561">
    <property type="entry name" value="adh_short_C2"/>
    <property type="match status" value="1"/>
</dbReference>
<dbReference type="InterPro" id="IPR020904">
    <property type="entry name" value="Sc_DH/Rdtase_CS"/>
</dbReference>
<reference evidence="4" key="2">
    <citation type="submission" date="2023-01" db="EMBL/GenBank/DDBJ databases">
        <authorList>
            <person name="Sun Q."/>
            <person name="Evtushenko L."/>
        </authorList>
    </citation>
    <scope>NUCLEOTIDE SEQUENCE</scope>
    <source>
        <strain evidence="4">VKM Ac-1069</strain>
    </source>
</reference>
<evidence type="ECO:0000259" key="3">
    <source>
        <dbReference type="SMART" id="SM00822"/>
    </source>
</evidence>
<dbReference type="InterPro" id="IPR002347">
    <property type="entry name" value="SDR_fam"/>
</dbReference>
<dbReference type="AlphaFoldDB" id="A0A9W6L6D0"/>
<dbReference type="PRINTS" id="PR00081">
    <property type="entry name" value="GDHRDH"/>
</dbReference>
<dbReference type="Proteomes" id="UP001143463">
    <property type="component" value="Unassembled WGS sequence"/>
</dbReference>
<dbReference type="Gene3D" id="3.40.50.720">
    <property type="entry name" value="NAD(P)-binding Rossmann-like Domain"/>
    <property type="match status" value="1"/>
</dbReference>
<dbReference type="SUPFAM" id="SSF51735">
    <property type="entry name" value="NAD(P)-binding Rossmann-fold domains"/>
    <property type="match status" value="1"/>
</dbReference>
<organism evidence="4 5">
    <name type="scientific">Pseudonocardia halophobica</name>
    <dbReference type="NCBI Taxonomy" id="29401"/>
    <lineage>
        <taxon>Bacteria</taxon>
        <taxon>Bacillati</taxon>
        <taxon>Actinomycetota</taxon>
        <taxon>Actinomycetes</taxon>
        <taxon>Pseudonocardiales</taxon>
        <taxon>Pseudonocardiaceae</taxon>
        <taxon>Pseudonocardia</taxon>
    </lineage>
</organism>
<dbReference type="PRINTS" id="PR00080">
    <property type="entry name" value="SDRFAMILY"/>
</dbReference>
<gene>
    <name evidence="4" type="ORF">GCM10017577_56390</name>
</gene>
<dbReference type="GO" id="GO:0048038">
    <property type="term" value="F:quinone binding"/>
    <property type="evidence" value="ECO:0007669"/>
    <property type="project" value="TreeGrafter"/>
</dbReference>
<dbReference type="CDD" id="cd05233">
    <property type="entry name" value="SDR_c"/>
    <property type="match status" value="1"/>
</dbReference>
<dbReference type="InterPro" id="IPR036291">
    <property type="entry name" value="NAD(P)-bd_dom_sf"/>
</dbReference>
<keyword evidence="5" id="KW-1185">Reference proteome</keyword>
<dbReference type="PROSITE" id="PS00061">
    <property type="entry name" value="ADH_SHORT"/>
    <property type="match status" value="1"/>
</dbReference>
<evidence type="ECO:0000313" key="4">
    <source>
        <dbReference type="EMBL" id="GLL14492.1"/>
    </source>
</evidence>
<feature type="domain" description="Ketoreductase" evidence="3">
    <location>
        <begin position="9"/>
        <end position="201"/>
    </location>
</feature>
<dbReference type="EMBL" id="BSFQ01000032">
    <property type="protein sequence ID" value="GLL14492.1"/>
    <property type="molecule type" value="Genomic_DNA"/>
</dbReference>
<sequence>MASEVLTGKTAIITGSGQGIGSEFARSFAEAGAQVVVADLNEANAKNVATELCDGGGVALGVGVDVTDEGAVQSMLEAAVGEFGRIDVLVNGAAVFSSLIMRPFEEIDSAEWRTVMDVNVTGAFLCCQAVAPVMRRQQAGRIINISSATVLGGRPNYLHYVTSKAALVGMTRSLARELGSSGVTVNAIMPGSVETGIPRDSARPEAVEKTIASQSIPRRITSADICGSAVFLASDASRMITGQTVVVDGGTEFV</sequence>